<sequence length="446" mass="53021">MNQYANISIRILLHTQQIQLTTNTLTQENKKLSMNTSLYGNFCQSPIAKQYTQASRLNSSLIEFRKSNSSTQPDELEYYSAPKNYTSRVPKKDMYPSHYGGELQTKITGTYNTMESSFYKYIRSISNQQKIYDENTQKNEEKMIKLDQMIKKCQNNKLAQLEKRQKKAKGFIQHSSDTKAKYIELTQDMLQLQKKQIQDLKNNQLEYIKKKEEKQLAQFAIRIPQDQRISYIRMRNRVQEENYELDQNEKDGEKLEEKLSIAEQRYEQIMKDKKQKLQKSNEKFDKIKKQAEIKSQNMVEYYINKFAKTMDNSNKHQQQANQQLEKTLVKKKQVDLEKISQNRENKDIMNSTFTDKLHNCSCTSKANSPRKYFRLSSRMSVDEKMLQVNLNKQMLREAREQHNQEILEKHTQYSLTNSISRTVGSTMNNFRRRAMFLTKEDYKIKS</sequence>
<dbReference type="AlphaFoldDB" id="I7LVN3"/>
<dbReference type="EMBL" id="GG662639">
    <property type="protein sequence ID" value="EAR99399.2"/>
    <property type="molecule type" value="Genomic_DNA"/>
</dbReference>
<proteinExistence type="predicted"/>
<dbReference type="GeneID" id="7829251"/>
<keyword evidence="1" id="KW-0175">Coiled coil</keyword>
<protein>
    <submittedName>
        <fullName evidence="2">Uncharacterized protein</fullName>
    </submittedName>
</protein>
<reference evidence="3" key="1">
    <citation type="journal article" date="2006" name="PLoS Biol.">
        <title>Macronuclear genome sequence of the ciliate Tetrahymena thermophila, a model eukaryote.</title>
        <authorList>
            <person name="Eisen J.A."/>
            <person name="Coyne R.S."/>
            <person name="Wu M."/>
            <person name="Wu D."/>
            <person name="Thiagarajan M."/>
            <person name="Wortman J.R."/>
            <person name="Badger J.H."/>
            <person name="Ren Q."/>
            <person name="Amedeo P."/>
            <person name="Jones K.M."/>
            <person name="Tallon L.J."/>
            <person name="Delcher A.L."/>
            <person name="Salzberg S.L."/>
            <person name="Silva J.C."/>
            <person name="Haas B.J."/>
            <person name="Majoros W.H."/>
            <person name="Farzad M."/>
            <person name="Carlton J.M."/>
            <person name="Smith R.K. Jr."/>
            <person name="Garg J."/>
            <person name="Pearlman R.E."/>
            <person name="Karrer K.M."/>
            <person name="Sun L."/>
            <person name="Manning G."/>
            <person name="Elde N.C."/>
            <person name="Turkewitz A.P."/>
            <person name="Asai D.J."/>
            <person name="Wilkes D.E."/>
            <person name="Wang Y."/>
            <person name="Cai H."/>
            <person name="Collins K."/>
            <person name="Stewart B.A."/>
            <person name="Lee S.R."/>
            <person name="Wilamowska K."/>
            <person name="Weinberg Z."/>
            <person name="Ruzzo W.L."/>
            <person name="Wloga D."/>
            <person name="Gaertig J."/>
            <person name="Frankel J."/>
            <person name="Tsao C.-C."/>
            <person name="Gorovsky M.A."/>
            <person name="Keeling P.J."/>
            <person name="Waller R.F."/>
            <person name="Patron N.J."/>
            <person name="Cherry J.M."/>
            <person name="Stover N.A."/>
            <person name="Krieger C.J."/>
            <person name="del Toro C."/>
            <person name="Ryder H.F."/>
            <person name="Williamson S.C."/>
            <person name="Barbeau R.A."/>
            <person name="Hamilton E.P."/>
            <person name="Orias E."/>
        </authorList>
    </citation>
    <scope>NUCLEOTIDE SEQUENCE [LARGE SCALE GENOMIC DNA]</scope>
    <source>
        <strain evidence="3">SB210</strain>
    </source>
</reference>
<name>I7LVN3_TETTS</name>
<keyword evidence="3" id="KW-1185">Reference proteome</keyword>
<dbReference type="Proteomes" id="UP000009168">
    <property type="component" value="Unassembled WGS sequence"/>
</dbReference>
<gene>
    <name evidence="2" type="ORF">TTHERM_00133650</name>
</gene>
<feature type="coiled-coil region" evidence="1">
    <location>
        <begin position="183"/>
        <end position="210"/>
    </location>
</feature>
<dbReference type="InParanoid" id="I7LVN3"/>
<evidence type="ECO:0000313" key="2">
    <source>
        <dbReference type="EMBL" id="EAR99399.2"/>
    </source>
</evidence>
<evidence type="ECO:0000256" key="1">
    <source>
        <dbReference type="SAM" id="Coils"/>
    </source>
</evidence>
<dbReference type="RefSeq" id="XP_001019644.2">
    <property type="nucleotide sequence ID" value="XM_001019644.2"/>
</dbReference>
<dbReference type="KEGG" id="tet:TTHERM_00133650"/>
<accession>I7LVN3</accession>
<organism evidence="2 3">
    <name type="scientific">Tetrahymena thermophila (strain SB210)</name>
    <dbReference type="NCBI Taxonomy" id="312017"/>
    <lineage>
        <taxon>Eukaryota</taxon>
        <taxon>Sar</taxon>
        <taxon>Alveolata</taxon>
        <taxon>Ciliophora</taxon>
        <taxon>Intramacronucleata</taxon>
        <taxon>Oligohymenophorea</taxon>
        <taxon>Hymenostomatida</taxon>
        <taxon>Tetrahymenina</taxon>
        <taxon>Tetrahymenidae</taxon>
        <taxon>Tetrahymena</taxon>
    </lineage>
</organism>
<feature type="coiled-coil region" evidence="1">
    <location>
        <begin position="238"/>
        <end position="334"/>
    </location>
</feature>
<evidence type="ECO:0000313" key="3">
    <source>
        <dbReference type="Proteomes" id="UP000009168"/>
    </source>
</evidence>